<evidence type="ECO:0000313" key="7">
    <source>
        <dbReference type="Proteomes" id="UP000189670"/>
    </source>
</evidence>
<dbReference type="GO" id="GO:0046872">
    <property type="term" value="F:metal ion binding"/>
    <property type="evidence" value="ECO:0007669"/>
    <property type="project" value="UniProtKB-KW"/>
</dbReference>
<dbReference type="InterPro" id="IPR017941">
    <property type="entry name" value="Rieske_2Fe-2S"/>
</dbReference>
<dbReference type="InterPro" id="IPR036922">
    <property type="entry name" value="Rieske_2Fe-2S_sf"/>
</dbReference>
<protein>
    <submittedName>
        <fullName evidence="6">Rieske [2Fe-2S] iron-sulfur</fullName>
    </submittedName>
</protein>
<proteinExistence type="predicted"/>
<keyword evidence="3" id="KW-0408">Iron</keyword>
<name>A0A1V1PEA5_9BACT</name>
<comment type="caution">
    <text evidence="6">The sequence shown here is derived from an EMBL/GenBank/DDBJ whole genome shotgun (WGS) entry which is preliminary data.</text>
</comment>
<evidence type="ECO:0000259" key="5">
    <source>
        <dbReference type="PROSITE" id="PS51296"/>
    </source>
</evidence>
<keyword evidence="1" id="KW-0001">2Fe-2S</keyword>
<dbReference type="Gene3D" id="2.102.10.10">
    <property type="entry name" value="Rieske [2Fe-2S] iron-sulphur domain"/>
    <property type="match status" value="1"/>
</dbReference>
<keyword evidence="4" id="KW-0411">Iron-sulfur</keyword>
<dbReference type="Pfam" id="PF00355">
    <property type="entry name" value="Rieske"/>
    <property type="match status" value="1"/>
</dbReference>
<sequence>MKTIKRNIFQRLFGLCATQKPSDNQCWTVTDGKLEIDINRAKELNAPGSAIRLEGNNLPNRLLICHGTDGKYHAFINKCKHMGRRMDPVPETQTIQCCSVGKTTYDYNGKVLFGSAKEPLEKLTVEKSTDMIVIRL</sequence>
<dbReference type="SUPFAM" id="SSF50022">
    <property type="entry name" value="ISP domain"/>
    <property type="match status" value="1"/>
</dbReference>
<evidence type="ECO:0000256" key="4">
    <source>
        <dbReference type="ARBA" id="ARBA00023014"/>
    </source>
</evidence>
<dbReference type="AlphaFoldDB" id="A0A1V1PEA5"/>
<evidence type="ECO:0000313" key="6">
    <source>
        <dbReference type="EMBL" id="ETR73207.1"/>
    </source>
</evidence>
<keyword evidence="2" id="KW-0479">Metal-binding</keyword>
<evidence type="ECO:0000256" key="3">
    <source>
        <dbReference type="ARBA" id="ARBA00023004"/>
    </source>
</evidence>
<gene>
    <name evidence="6" type="ORF">OMM_07091</name>
</gene>
<dbReference type="EMBL" id="ATBP01000079">
    <property type="protein sequence ID" value="ETR73207.1"/>
    <property type="molecule type" value="Genomic_DNA"/>
</dbReference>
<dbReference type="Proteomes" id="UP000189670">
    <property type="component" value="Unassembled WGS sequence"/>
</dbReference>
<organism evidence="6 7">
    <name type="scientific">Candidatus Magnetoglobus multicellularis str. Araruama</name>
    <dbReference type="NCBI Taxonomy" id="890399"/>
    <lineage>
        <taxon>Bacteria</taxon>
        <taxon>Pseudomonadati</taxon>
        <taxon>Thermodesulfobacteriota</taxon>
        <taxon>Desulfobacteria</taxon>
        <taxon>Desulfobacterales</taxon>
        <taxon>Desulfobacteraceae</taxon>
        <taxon>Candidatus Magnetoglobus</taxon>
    </lineage>
</organism>
<dbReference type="PROSITE" id="PS51296">
    <property type="entry name" value="RIESKE"/>
    <property type="match status" value="1"/>
</dbReference>
<evidence type="ECO:0000256" key="1">
    <source>
        <dbReference type="ARBA" id="ARBA00022714"/>
    </source>
</evidence>
<feature type="domain" description="Rieske" evidence="5">
    <location>
        <begin position="62"/>
        <end position="134"/>
    </location>
</feature>
<dbReference type="GO" id="GO:0051537">
    <property type="term" value="F:2 iron, 2 sulfur cluster binding"/>
    <property type="evidence" value="ECO:0007669"/>
    <property type="project" value="UniProtKB-KW"/>
</dbReference>
<reference evidence="7" key="1">
    <citation type="submission" date="2012-11" db="EMBL/GenBank/DDBJ databases">
        <authorList>
            <person name="Lucero-Rivera Y.E."/>
            <person name="Tovar-Ramirez D."/>
        </authorList>
    </citation>
    <scope>NUCLEOTIDE SEQUENCE [LARGE SCALE GENOMIC DNA]</scope>
    <source>
        <strain evidence="7">Araruama</strain>
    </source>
</reference>
<evidence type="ECO:0000256" key="2">
    <source>
        <dbReference type="ARBA" id="ARBA00022723"/>
    </source>
</evidence>
<accession>A0A1V1PEA5</accession>